<proteinExistence type="inferred from homology"/>
<comment type="subcellular location">
    <subcellularLocation>
        <location evidence="1">Cytoplasm</location>
        <location evidence="1">Cytoskeleton</location>
    </subcellularLocation>
</comment>
<keyword evidence="4" id="KW-0206">Cytoskeleton</keyword>
<evidence type="ECO:0000256" key="4">
    <source>
        <dbReference type="ARBA" id="ARBA00023212"/>
    </source>
</evidence>
<gene>
    <name evidence="6" type="ORF">Tco_0978522</name>
</gene>
<keyword evidence="3" id="KW-0493">Microtubule</keyword>
<dbReference type="PANTHER" id="PTHR19321:SF3">
    <property type="entry name" value="65-KDA MICROTUBULE-ASSOCIATED PROTEIN 8"/>
    <property type="match status" value="1"/>
</dbReference>
<keyword evidence="7" id="KW-1185">Reference proteome</keyword>
<comment type="similarity">
    <text evidence="2">Belongs to the MAP65/ASE1 family.</text>
</comment>
<evidence type="ECO:0000313" key="6">
    <source>
        <dbReference type="EMBL" id="GJT52365.1"/>
    </source>
</evidence>
<organism evidence="6 7">
    <name type="scientific">Tanacetum coccineum</name>
    <dbReference type="NCBI Taxonomy" id="301880"/>
    <lineage>
        <taxon>Eukaryota</taxon>
        <taxon>Viridiplantae</taxon>
        <taxon>Streptophyta</taxon>
        <taxon>Embryophyta</taxon>
        <taxon>Tracheophyta</taxon>
        <taxon>Spermatophyta</taxon>
        <taxon>Magnoliopsida</taxon>
        <taxon>eudicotyledons</taxon>
        <taxon>Gunneridae</taxon>
        <taxon>Pentapetalae</taxon>
        <taxon>asterids</taxon>
        <taxon>campanulids</taxon>
        <taxon>Asterales</taxon>
        <taxon>Asteraceae</taxon>
        <taxon>Asteroideae</taxon>
        <taxon>Anthemideae</taxon>
        <taxon>Anthemidinae</taxon>
        <taxon>Tanacetum</taxon>
    </lineage>
</organism>
<dbReference type="EMBL" id="BQNB010016489">
    <property type="protein sequence ID" value="GJT52365.1"/>
    <property type="molecule type" value="Genomic_DNA"/>
</dbReference>
<dbReference type="Pfam" id="PF03999">
    <property type="entry name" value="MAP65_ASE1"/>
    <property type="match status" value="1"/>
</dbReference>
<dbReference type="PANTHER" id="PTHR19321">
    <property type="entry name" value="PROTEIN REGULATOR OF CYTOKINESIS 1 PRC1-RELATED"/>
    <property type="match status" value="1"/>
</dbReference>
<evidence type="ECO:0000256" key="5">
    <source>
        <dbReference type="SAM" id="MobiDB-lite"/>
    </source>
</evidence>
<dbReference type="Proteomes" id="UP001151760">
    <property type="component" value="Unassembled WGS sequence"/>
</dbReference>
<dbReference type="InterPro" id="IPR007145">
    <property type="entry name" value="MAP65_Ase1_PRC1"/>
</dbReference>
<protein>
    <submittedName>
        <fullName evidence="6">65-kDa microtubule-associated protein 8</fullName>
    </submittedName>
</protein>
<reference evidence="6" key="1">
    <citation type="journal article" date="2022" name="Int. J. Mol. Sci.">
        <title>Draft Genome of Tanacetum Coccineum: Genomic Comparison of Closely Related Tanacetum-Family Plants.</title>
        <authorList>
            <person name="Yamashiro T."/>
            <person name="Shiraishi A."/>
            <person name="Nakayama K."/>
            <person name="Satake H."/>
        </authorList>
    </citation>
    <scope>NUCLEOTIDE SEQUENCE</scope>
</reference>
<sequence length="484" mass="56554">MQMRKAERMKQFRSVQSQIQKISTEIAGLFEYDDSLPDVIVNENDLSLKKLEEYQMELKRLHADKHSGIPSLSRKAVVCWVDWIKAEAEVDRLDQLKASKMKELLVKKRTELEEICRRSHMEVPSLSEMDHVVSSIKHGEMDYADLLKSMDEQIARAEDEALSRKMIMEKVEKWALAREEERWLEEYNMDENRYTVSRGAHKNLKRAERARVMVNKIPALVESLIAKTKSWEEERKKVFLYDEVPLLALMKEYNMSRHEKEEDKQRRQREKKLAQSKVVVLHESVMSTRPTTSSRRLDQSVNGGFKRVSTGIQFGTNVKSPNPNTPCVNDGKGSQGPKKLPPSHLEKLFKRFMWNARNSAKGEARVASSLIGDGKSMFAWHDKWCSHGPLSSFIPIKSIYDARFKGNEKVSEVIMNGGWDWPIEWAKKYLVLHPIDVPLLSGINDYVRWIDENNREVEYSTKTAWKCLREEWRKVEWNHVVWFS</sequence>
<evidence type="ECO:0000256" key="3">
    <source>
        <dbReference type="ARBA" id="ARBA00022701"/>
    </source>
</evidence>
<name>A0ABQ5ENA7_9ASTR</name>
<keyword evidence="4" id="KW-0963">Cytoplasm</keyword>
<feature type="region of interest" description="Disordered" evidence="5">
    <location>
        <begin position="313"/>
        <end position="340"/>
    </location>
</feature>
<dbReference type="Gene3D" id="1.20.58.1520">
    <property type="match status" value="1"/>
</dbReference>
<evidence type="ECO:0000313" key="7">
    <source>
        <dbReference type="Proteomes" id="UP001151760"/>
    </source>
</evidence>
<comment type="caution">
    <text evidence="6">The sequence shown here is derived from an EMBL/GenBank/DDBJ whole genome shotgun (WGS) entry which is preliminary data.</text>
</comment>
<accession>A0ABQ5ENA7</accession>
<feature type="compositionally biased region" description="Polar residues" evidence="5">
    <location>
        <begin position="313"/>
        <end position="327"/>
    </location>
</feature>
<evidence type="ECO:0000256" key="2">
    <source>
        <dbReference type="ARBA" id="ARBA00006187"/>
    </source>
</evidence>
<reference evidence="6" key="2">
    <citation type="submission" date="2022-01" db="EMBL/GenBank/DDBJ databases">
        <authorList>
            <person name="Yamashiro T."/>
            <person name="Shiraishi A."/>
            <person name="Satake H."/>
            <person name="Nakayama K."/>
        </authorList>
    </citation>
    <scope>NUCLEOTIDE SEQUENCE</scope>
</reference>
<evidence type="ECO:0000256" key="1">
    <source>
        <dbReference type="ARBA" id="ARBA00004245"/>
    </source>
</evidence>